<feature type="transmembrane region" description="Helical" evidence="9">
    <location>
        <begin position="6"/>
        <end position="24"/>
    </location>
</feature>
<protein>
    <recommendedName>
        <fullName evidence="2">histidine kinase</fullName>
        <ecNumber evidence="2">2.7.13.3</ecNumber>
    </recommendedName>
</protein>
<dbReference type="EMBL" id="JXTG01000001">
    <property type="protein sequence ID" value="KIP22705.1"/>
    <property type="molecule type" value="Genomic_DNA"/>
</dbReference>
<dbReference type="PANTHER" id="PTHR43065:SF10">
    <property type="entry name" value="PEROXIDE STRESS-ACTIVATED HISTIDINE KINASE MAK3"/>
    <property type="match status" value="1"/>
</dbReference>
<feature type="transmembrane region" description="Helical" evidence="9">
    <location>
        <begin position="106"/>
        <end position="126"/>
    </location>
</feature>
<dbReference type="InterPro" id="IPR005467">
    <property type="entry name" value="His_kinase_dom"/>
</dbReference>
<keyword evidence="9" id="KW-0472">Membrane</keyword>
<feature type="transmembrane region" description="Helical" evidence="9">
    <location>
        <begin position="138"/>
        <end position="160"/>
    </location>
</feature>
<evidence type="ECO:0000256" key="8">
    <source>
        <dbReference type="ARBA" id="ARBA00023012"/>
    </source>
</evidence>
<dbReference type="GO" id="GO:0000155">
    <property type="term" value="F:phosphorelay sensor kinase activity"/>
    <property type="evidence" value="ECO:0007669"/>
    <property type="project" value="InterPro"/>
</dbReference>
<dbReference type="InterPro" id="IPR003661">
    <property type="entry name" value="HisK_dim/P_dom"/>
</dbReference>
<dbReference type="SUPFAM" id="SSF55874">
    <property type="entry name" value="ATPase domain of HSP90 chaperone/DNA topoisomerase II/histidine kinase"/>
    <property type="match status" value="1"/>
</dbReference>
<evidence type="ECO:0000256" key="1">
    <source>
        <dbReference type="ARBA" id="ARBA00000085"/>
    </source>
</evidence>
<dbReference type="InterPro" id="IPR000014">
    <property type="entry name" value="PAS"/>
</dbReference>
<name>A0A0D0GBV8_9BACL</name>
<comment type="catalytic activity">
    <reaction evidence="1">
        <text>ATP + protein L-histidine = ADP + protein N-phospho-L-histidine.</text>
        <dbReference type="EC" id="2.7.13.3"/>
    </reaction>
</comment>
<evidence type="ECO:0000256" key="5">
    <source>
        <dbReference type="ARBA" id="ARBA00022741"/>
    </source>
</evidence>
<dbReference type="PATRIC" id="fig|265546.4.peg.403"/>
<dbReference type="SUPFAM" id="SSF55785">
    <property type="entry name" value="PYP-like sensor domain (PAS domain)"/>
    <property type="match status" value="1"/>
</dbReference>
<evidence type="ECO:0000256" key="7">
    <source>
        <dbReference type="ARBA" id="ARBA00022840"/>
    </source>
</evidence>
<keyword evidence="9" id="KW-1133">Transmembrane helix</keyword>
<evidence type="ECO:0000313" key="12">
    <source>
        <dbReference type="EMBL" id="KIP22705.1"/>
    </source>
</evidence>
<feature type="transmembrane region" description="Helical" evidence="9">
    <location>
        <begin position="68"/>
        <end position="94"/>
    </location>
</feature>
<evidence type="ECO:0000259" key="10">
    <source>
        <dbReference type="PROSITE" id="PS50109"/>
    </source>
</evidence>
<feature type="transmembrane region" description="Helical" evidence="9">
    <location>
        <begin position="36"/>
        <end position="53"/>
    </location>
</feature>
<feature type="domain" description="PAS" evidence="11">
    <location>
        <begin position="232"/>
        <end position="274"/>
    </location>
</feature>
<dbReference type="InterPro" id="IPR036890">
    <property type="entry name" value="HATPase_C_sf"/>
</dbReference>
<dbReference type="PROSITE" id="PS50109">
    <property type="entry name" value="HIS_KIN"/>
    <property type="match status" value="1"/>
</dbReference>
<dbReference type="PRINTS" id="PR00344">
    <property type="entry name" value="BCTRLSENSOR"/>
</dbReference>
<dbReference type="SMART" id="SM00387">
    <property type="entry name" value="HATPase_c"/>
    <property type="match status" value="1"/>
</dbReference>
<keyword evidence="4 12" id="KW-0808">Transferase</keyword>
<evidence type="ECO:0000256" key="3">
    <source>
        <dbReference type="ARBA" id="ARBA00022553"/>
    </source>
</evidence>
<feature type="transmembrane region" description="Helical" evidence="9">
    <location>
        <begin position="180"/>
        <end position="199"/>
    </location>
</feature>
<dbReference type="InterPro" id="IPR003594">
    <property type="entry name" value="HATPase_dom"/>
</dbReference>
<keyword evidence="7" id="KW-0067">ATP-binding</keyword>
<evidence type="ECO:0000259" key="11">
    <source>
        <dbReference type="PROSITE" id="PS50112"/>
    </source>
</evidence>
<gene>
    <name evidence="12" type="ORF">JV16_00385</name>
</gene>
<evidence type="ECO:0000256" key="2">
    <source>
        <dbReference type="ARBA" id="ARBA00012438"/>
    </source>
</evidence>
<dbReference type="EC" id="2.7.13.3" evidence="2"/>
<evidence type="ECO:0000256" key="9">
    <source>
        <dbReference type="SAM" id="Phobius"/>
    </source>
</evidence>
<dbReference type="RefSeq" id="WP_042533986.1">
    <property type="nucleotide sequence ID" value="NZ_JXTG01000001.1"/>
</dbReference>
<dbReference type="SUPFAM" id="SSF47384">
    <property type="entry name" value="Homodimeric domain of signal transducing histidine kinase"/>
    <property type="match status" value="1"/>
</dbReference>
<dbReference type="Pfam" id="PF02518">
    <property type="entry name" value="HATPase_c"/>
    <property type="match status" value="1"/>
</dbReference>
<keyword evidence="9" id="KW-0812">Transmembrane</keyword>
<keyword evidence="3" id="KW-0597">Phosphoprotein</keyword>
<organism evidence="12 13">
    <name type="scientific">Anoxybacillus ayderensis</name>
    <dbReference type="NCBI Taxonomy" id="265546"/>
    <lineage>
        <taxon>Bacteria</taxon>
        <taxon>Bacillati</taxon>
        <taxon>Bacillota</taxon>
        <taxon>Bacilli</taxon>
        <taxon>Bacillales</taxon>
        <taxon>Anoxybacillaceae</taxon>
        <taxon>Anoxybacillus</taxon>
    </lineage>
</organism>
<dbReference type="CDD" id="cd00075">
    <property type="entry name" value="HATPase"/>
    <property type="match status" value="1"/>
</dbReference>
<accession>A0A0D0GBV8</accession>
<sequence>MKRLFAIYVTLISLLGCALFLYTWPFSDVNVQNEWFLLLLFAGAVALLDRYLICLPPSGNSFTLESSIYLSLLFVFGLNYTLTVLILGGFIVYFTHFRKMVWWKHVFNFSVYTIMICSAYYVYIVFGGIVGDISSSYLFAYVFCFLTYFILNAILMSIYFSLHSSANFIVVLINTVKEVVYIYAVTMIVSLILSILFYFDPLFGLFLYTFIMLLLSSTFHQYSRLYEKLEDDKVYIEQLLNSLPVGLITIDNSKSNSFINNSATTLLGLDKKEIKQLVEQERKSEKNPYFWGIMTRCDPFQQVKVSYERDGEEKIFLVSQSNLHNLYGEIIGRTIFFLDITEMEQLTKRIHQSEKLALMGEMAAKAAHEIRNPLAVIHGFLAFMNENLHERDREQYHIPLLLKEIDRINAIVEDMLLIAKPSAPVMKETYIETIVQDVLSLFQQTLEAKRIRVHVRLERVPLQLDSKQMMQVLYNLLHNSIEAMEEGGTICIYSDVDETYNMYMYDSGSGIPTHMQETIFEPFITTKSSGTGLGLTIVKRIIENHGGTIALHDSSEQGTTFVIKLPIRR</sequence>
<reference evidence="12 13" key="1">
    <citation type="submission" date="2015-01" db="EMBL/GenBank/DDBJ databases">
        <title>Genome sequence of Anoxybacillus ayderensis strain AB04.</title>
        <authorList>
            <person name="Belduz A.O."/>
            <person name="Canakci S."/>
            <person name="Chan K.-G."/>
            <person name="Kahar U.M."/>
            <person name="Yaakob A.S."/>
            <person name="Chan C.S."/>
            <person name="Goh K.M."/>
        </authorList>
    </citation>
    <scope>NUCLEOTIDE SEQUENCE [LARGE SCALE GENOMIC DNA]</scope>
    <source>
        <strain evidence="12 13">AB04</strain>
    </source>
</reference>
<keyword evidence="8" id="KW-0902">Two-component regulatory system</keyword>
<evidence type="ECO:0000313" key="13">
    <source>
        <dbReference type="Proteomes" id="UP000032047"/>
    </source>
</evidence>
<comment type="caution">
    <text evidence="12">The sequence shown here is derived from an EMBL/GenBank/DDBJ whole genome shotgun (WGS) entry which is preliminary data.</text>
</comment>
<dbReference type="Gene3D" id="3.30.565.10">
    <property type="entry name" value="Histidine kinase-like ATPase, C-terminal domain"/>
    <property type="match status" value="1"/>
</dbReference>
<dbReference type="PROSITE" id="PS51257">
    <property type="entry name" value="PROKAR_LIPOPROTEIN"/>
    <property type="match status" value="1"/>
</dbReference>
<dbReference type="Gene3D" id="1.10.287.130">
    <property type="match status" value="1"/>
</dbReference>
<dbReference type="NCBIfam" id="TIGR00229">
    <property type="entry name" value="sensory_box"/>
    <property type="match status" value="1"/>
</dbReference>
<keyword evidence="5" id="KW-0547">Nucleotide-binding</keyword>
<keyword evidence="6 12" id="KW-0418">Kinase</keyword>
<dbReference type="GO" id="GO:0005524">
    <property type="term" value="F:ATP binding"/>
    <property type="evidence" value="ECO:0007669"/>
    <property type="project" value="UniProtKB-KW"/>
</dbReference>
<dbReference type="PROSITE" id="PS50112">
    <property type="entry name" value="PAS"/>
    <property type="match status" value="1"/>
</dbReference>
<dbReference type="Gene3D" id="3.30.450.20">
    <property type="entry name" value="PAS domain"/>
    <property type="match status" value="1"/>
</dbReference>
<keyword evidence="13" id="KW-1185">Reference proteome</keyword>
<evidence type="ECO:0000256" key="4">
    <source>
        <dbReference type="ARBA" id="ARBA00022679"/>
    </source>
</evidence>
<dbReference type="PANTHER" id="PTHR43065">
    <property type="entry name" value="SENSOR HISTIDINE KINASE"/>
    <property type="match status" value="1"/>
</dbReference>
<dbReference type="Pfam" id="PF13596">
    <property type="entry name" value="PAS_10"/>
    <property type="match status" value="1"/>
</dbReference>
<feature type="transmembrane region" description="Helical" evidence="9">
    <location>
        <begin position="205"/>
        <end position="223"/>
    </location>
</feature>
<feature type="domain" description="Histidine kinase" evidence="10">
    <location>
        <begin position="365"/>
        <end position="569"/>
    </location>
</feature>
<dbReference type="InterPro" id="IPR036097">
    <property type="entry name" value="HisK_dim/P_sf"/>
</dbReference>
<dbReference type="InterPro" id="IPR035965">
    <property type="entry name" value="PAS-like_dom_sf"/>
</dbReference>
<dbReference type="SMART" id="SM00388">
    <property type="entry name" value="HisKA"/>
    <property type="match status" value="1"/>
</dbReference>
<evidence type="ECO:0000256" key="6">
    <source>
        <dbReference type="ARBA" id="ARBA00022777"/>
    </source>
</evidence>
<dbReference type="Proteomes" id="UP000032047">
    <property type="component" value="Unassembled WGS sequence"/>
</dbReference>
<dbReference type="Pfam" id="PF00512">
    <property type="entry name" value="HisKA"/>
    <property type="match status" value="1"/>
</dbReference>
<dbReference type="CDD" id="cd00082">
    <property type="entry name" value="HisKA"/>
    <property type="match status" value="1"/>
</dbReference>
<proteinExistence type="predicted"/>
<dbReference type="AlphaFoldDB" id="A0A0D0GBV8"/>
<dbReference type="InterPro" id="IPR004358">
    <property type="entry name" value="Sig_transdc_His_kin-like_C"/>
</dbReference>